<dbReference type="Proteomes" id="UP000008467">
    <property type="component" value="Chromosome"/>
</dbReference>
<dbReference type="STRING" id="642492.Clole_2577"/>
<name>F2JIB4_CELLD</name>
<dbReference type="EMBL" id="CP002582">
    <property type="protein sequence ID" value="ADZ84280.1"/>
    <property type="molecule type" value="Genomic_DNA"/>
</dbReference>
<dbReference type="AlphaFoldDB" id="F2JIB4"/>
<accession>F2JIB4</accession>
<evidence type="ECO:0000313" key="3">
    <source>
        <dbReference type="Proteomes" id="UP000008467"/>
    </source>
</evidence>
<gene>
    <name evidence="2" type="ordered locus">Clole_2577</name>
</gene>
<dbReference type="HOGENOM" id="CLU_078431_1_0_9"/>
<keyword evidence="3" id="KW-1185">Reference proteome</keyword>
<evidence type="ECO:0000313" key="2">
    <source>
        <dbReference type="EMBL" id="ADZ84280.1"/>
    </source>
</evidence>
<sequence>MKQYMSATRLVTKLKMLRSGKKDKSFLVVEGITDFRLYSKFIDPSCCEVIIADSKQNVEACIKVFNEEKALGILGITDRDFDGLEPELEVIPNVFVTDGHDLECMLIKSNAFENICIEYGDKEKYMKFESHIKMPIRDYLIKQVALIGYLRWYSLKEQLGLRFSNLEFEKFIDTKTLQVDLSRLIDYVLFESKKAKETESSVISKEVKKLKARHHDEWQVCCGHDLMVVINLGLMHVFGNYNAKNLFPGQLEGNFRLAYTKEDFKQTQLYKQLVTWENKEQGYYLFKK</sequence>
<dbReference type="InterPro" id="IPR029492">
    <property type="entry name" value="DUF4435"/>
</dbReference>
<dbReference type="eggNOG" id="ENOG502Z8GC">
    <property type="taxonomic scope" value="Bacteria"/>
</dbReference>
<dbReference type="Pfam" id="PF14491">
    <property type="entry name" value="DUF4435"/>
    <property type="match status" value="1"/>
</dbReference>
<reference evidence="2 3" key="1">
    <citation type="journal article" date="2011" name="J. Bacteriol.">
        <title>Complete genome sequence of the cellulose-degrading bacterium Cellulosilyticum lentocellum.</title>
        <authorList>
            <consortium name="US DOE Joint Genome Institute"/>
            <person name="Miller D.A."/>
            <person name="Suen G."/>
            <person name="Bruce D."/>
            <person name="Copeland A."/>
            <person name="Cheng J.F."/>
            <person name="Detter C."/>
            <person name="Goodwin L.A."/>
            <person name="Han C.S."/>
            <person name="Hauser L.J."/>
            <person name="Land M.L."/>
            <person name="Lapidus A."/>
            <person name="Lucas S."/>
            <person name="Meincke L."/>
            <person name="Pitluck S."/>
            <person name="Tapia R."/>
            <person name="Teshima H."/>
            <person name="Woyke T."/>
            <person name="Fox B.G."/>
            <person name="Angert E.R."/>
            <person name="Currie C.R."/>
        </authorList>
    </citation>
    <scope>NUCLEOTIDE SEQUENCE [LARGE SCALE GENOMIC DNA]</scope>
    <source>
        <strain evidence="3">ATCC 49066 / DSM 5427 / NCIMB 11756 / RHM5</strain>
    </source>
</reference>
<dbReference type="KEGG" id="cle:Clole_2577"/>
<proteinExistence type="predicted"/>
<feature type="domain" description="DUF4435" evidence="1">
    <location>
        <begin position="26"/>
        <end position="228"/>
    </location>
</feature>
<evidence type="ECO:0000259" key="1">
    <source>
        <dbReference type="Pfam" id="PF14491"/>
    </source>
</evidence>
<protein>
    <recommendedName>
        <fullName evidence="1">DUF4435 domain-containing protein</fullName>
    </recommendedName>
</protein>
<dbReference type="RefSeq" id="WP_013657573.1">
    <property type="nucleotide sequence ID" value="NC_015275.1"/>
</dbReference>
<organism evidence="2 3">
    <name type="scientific">Cellulosilyticum lentocellum (strain ATCC 49066 / DSM 5427 / NCIMB 11756 / RHM5)</name>
    <name type="common">Clostridium lentocellum</name>
    <dbReference type="NCBI Taxonomy" id="642492"/>
    <lineage>
        <taxon>Bacteria</taxon>
        <taxon>Bacillati</taxon>
        <taxon>Bacillota</taxon>
        <taxon>Clostridia</taxon>
        <taxon>Lachnospirales</taxon>
        <taxon>Cellulosilyticaceae</taxon>
        <taxon>Cellulosilyticum</taxon>
    </lineage>
</organism>